<dbReference type="GO" id="GO:0005524">
    <property type="term" value="F:ATP binding"/>
    <property type="evidence" value="ECO:0007669"/>
    <property type="project" value="UniProtKB-KW"/>
</dbReference>
<dbReference type="AlphaFoldDB" id="A0A1N7KDN0"/>
<dbReference type="EMBL" id="FTOM01000001">
    <property type="protein sequence ID" value="SIS59681.1"/>
    <property type="molecule type" value="Genomic_DNA"/>
</dbReference>
<comment type="similarity">
    <text evidence="2">Belongs to the HPPK family.</text>
</comment>
<gene>
    <name evidence="14" type="ORF">SAMN05421795_101850</name>
</gene>
<evidence type="ECO:0000256" key="1">
    <source>
        <dbReference type="ARBA" id="ARBA00005051"/>
    </source>
</evidence>
<accession>A0A1N7KDN0</accession>
<dbReference type="SUPFAM" id="SSF55083">
    <property type="entry name" value="6-hydroxymethyl-7,8-dihydropterin pyrophosphokinase, HPPK"/>
    <property type="match status" value="1"/>
</dbReference>
<evidence type="ECO:0000256" key="7">
    <source>
        <dbReference type="ARBA" id="ARBA00022777"/>
    </source>
</evidence>
<organism evidence="14 15">
    <name type="scientific">Phaeovulum vinaykumarii</name>
    <dbReference type="NCBI Taxonomy" id="407234"/>
    <lineage>
        <taxon>Bacteria</taxon>
        <taxon>Pseudomonadati</taxon>
        <taxon>Pseudomonadota</taxon>
        <taxon>Alphaproteobacteria</taxon>
        <taxon>Rhodobacterales</taxon>
        <taxon>Paracoccaceae</taxon>
        <taxon>Phaeovulum</taxon>
    </lineage>
</organism>
<evidence type="ECO:0000313" key="14">
    <source>
        <dbReference type="EMBL" id="SIS59681.1"/>
    </source>
</evidence>
<keyword evidence="7 14" id="KW-0418">Kinase</keyword>
<evidence type="ECO:0000256" key="5">
    <source>
        <dbReference type="ARBA" id="ARBA00022679"/>
    </source>
</evidence>
<evidence type="ECO:0000256" key="8">
    <source>
        <dbReference type="ARBA" id="ARBA00022840"/>
    </source>
</evidence>
<dbReference type="GO" id="GO:0003848">
    <property type="term" value="F:2-amino-4-hydroxy-6-hydroxymethyldihydropteridine diphosphokinase activity"/>
    <property type="evidence" value="ECO:0007669"/>
    <property type="project" value="UniProtKB-EC"/>
</dbReference>
<dbReference type="GO" id="GO:0016301">
    <property type="term" value="F:kinase activity"/>
    <property type="evidence" value="ECO:0007669"/>
    <property type="project" value="UniProtKB-KW"/>
</dbReference>
<dbReference type="PANTHER" id="PTHR43071">
    <property type="entry name" value="2-AMINO-4-HYDROXY-6-HYDROXYMETHYLDIHYDROPTERIDINE PYROPHOSPHOKINASE"/>
    <property type="match status" value="1"/>
</dbReference>
<evidence type="ECO:0000256" key="3">
    <source>
        <dbReference type="ARBA" id="ARBA00013253"/>
    </source>
</evidence>
<dbReference type="Gene3D" id="3.30.70.560">
    <property type="entry name" value="7,8-Dihydro-6-hydroxymethylpterin-pyrophosphokinase HPPK"/>
    <property type="match status" value="1"/>
</dbReference>
<reference evidence="15" key="1">
    <citation type="submission" date="2017-01" db="EMBL/GenBank/DDBJ databases">
        <authorList>
            <person name="Varghese N."/>
            <person name="Submissions S."/>
        </authorList>
    </citation>
    <scope>NUCLEOTIDE SEQUENCE [LARGE SCALE GENOMIC DNA]</scope>
    <source>
        <strain evidence="15">DSM 18714</strain>
    </source>
</reference>
<evidence type="ECO:0000256" key="12">
    <source>
        <dbReference type="ARBA" id="ARBA00033413"/>
    </source>
</evidence>
<dbReference type="UniPathway" id="UPA00077">
    <property type="reaction ID" value="UER00155"/>
</dbReference>
<dbReference type="OrthoDB" id="9808041at2"/>
<evidence type="ECO:0000313" key="15">
    <source>
        <dbReference type="Proteomes" id="UP000186098"/>
    </source>
</evidence>
<evidence type="ECO:0000256" key="2">
    <source>
        <dbReference type="ARBA" id="ARBA00005810"/>
    </source>
</evidence>
<feature type="domain" description="7,8-dihydro-6-hydroxymethylpterin-pyrophosphokinase" evidence="13">
    <location>
        <begin position="99"/>
        <end position="110"/>
    </location>
</feature>
<dbReference type="Proteomes" id="UP000186098">
    <property type="component" value="Unassembled WGS sequence"/>
</dbReference>
<dbReference type="PANTHER" id="PTHR43071:SF1">
    <property type="entry name" value="2-AMINO-4-HYDROXY-6-HYDROXYMETHYLDIHYDROPTERIDINE PYROPHOSPHOKINASE"/>
    <property type="match status" value="1"/>
</dbReference>
<dbReference type="CDD" id="cd00483">
    <property type="entry name" value="HPPK"/>
    <property type="match status" value="1"/>
</dbReference>
<dbReference type="Pfam" id="PF01288">
    <property type="entry name" value="HPPK"/>
    <property type="match status" value="1"/>
</dbReference>
<evidence type="ECO:0000256" key="9">
    <source>
        <dbReference type="ARBA" id="ARBA00022909"/>
    </source>
</evidence>
<keyword evidence="5" id="KW-0808">Transferase</keyword>
<sequence>MKSAFSDNRPFLVGLGGNLPNGASQIRETLTFALAQMPARGLFPTVISRFFRTPAYPPGSGPDFVNACAVLRAPGLAPAEVLARLHAIEAEAGRQRQRRWGPRTLDLDLLGAGDLILPDVAGQAEWMNLPAAAQMQAAPDRLILPHPRLQDRAFVLVPLAEIAAHWRHPLLGRSVAEMCAALPAAEKAAIRPL</sequence>
<proteinExistence type="inferred from homology"/>
<evidence type="ECO:0000256" key="11">
    <source>
        <dbReference type="ARBA" id="ARBA00029766"/>
    </source>
</evidence>
<evidence type="ECO:0000259" key="13">
    <source>
        <dbReference type="PROSITE" id="PS00794"/>
    </source>
</evidence>
<protein>
    <recommendedName>
        <fullName evidence="4">2-amino-4-hydroxy-6-hydroxymethyldihydropteridine pyrophosphokinase</fullName>
        <ecNumber evidence="3">2.7.6.3</ecNumber>
    </recommendedName>
    <alternativeName>
        <fullName evidence="11">6-hydroxymethyl-7,8-dihydropterin pyrophosphokinase</fullName>
    </alternativeName>
    <alternativeName>
        <fullName evidence="12">7,8-dihydro-6-hydroxymethylpterin-pyrophosphokinase</fullName>
    </alternativeName>
</protein>
<comment type="pathway">
    <text evidence="1">Cofactor biosynthesis; tetrahydrofolate biosynthesis; 2-amino-4-hydroxy-6-hydroxymethyl-7,8-dihydropteridine diphosphate from 7,8-dihydroneopterin triphosphate: step 4/4.</text>
</comment>
<evidence type="ECO:0000256" key="10">
    <source>
        <dbReference type="ARBA" id="ARBA00029409"/>
    </source>
</evidence>
<dbReference type="InterPro" id="IPR000550">
    <property type="entry name" value="Hppk"/>
</dbReference>
<dbReference type="NCBIfam" id="TIGR01498">
    <property type="entry name" value="folK"/>
    <property type="match status" value="1"/>
</dbReference>
<dbReference type="InterPro" id="IPR035907">
    <property type="entry name" value="Hppk_sf"/>
</dbReference>
<keyword evidence="15" id="KW-1185">Reference proteome</keyword>
<dbReference type="EC" id="2.7.6.3" evidence="3"/>
<dbReference type="RefSeq" id="WP_076363620.1">
    <property type="nucleotide sequence ID" value="NZ_FTOM01000001.1"/>
</dbReference>
<name>A0A1N7KDN0_9RHOB</name>
<dbReference type="STRING" id="407234.SAMN05421795_101850"/>
<keyword evidence="6" id="KW-0547">Nucleotide-binding</keyword>
<comment type="function">
    <text evidence="10">Catalyzes the transfer of pyrophosphate from adenosine triphosphate (ATP) to 6-hydroxymethyl-7,8-dihydropterin, an enzymatic step in folate biosynthesis pathway.</text>
</comment>
<dbReference type="GO" id="GO:0046654">
    <property type="term" value="P:tetrahydrofolate biosynthetic process"/>
    <property type="evidence" value="ECO:0007669"/>
    <property type="project" value="UniProtKB-UniPathway"/>
</dbReference>
<keyword evidence="9" id="KW-0289">Folate biosynthesis</keyword>
<keyword evidence="8" id="KW-0067">ATP-binding</keyword>
<dbReference type="GO" id="GO:0046656">
    <property type="term" value="P:folic acid biosynthetic process"/>
    <property type="evidence" value="ECO:0007669"/>
    <property type="project" value="UniProtKB-KW"/>
</dbReference>
<dbReference type="PROSITE" id="PS00794">
    <property type="entry name" value="HPPK"/>
    <property type="match status" value="1"/>
</dbReference>
<evidence type="ECO:0000256" key="6">
    <source>
        <dbReference type="ARBA" id="ARBA00022741"/>
    </source>
</evidence>
<evidence type="ECO:0000256" key="4">
    <source>
        <dbReference type="ARBA" id="ARBA00016218"/>
    </source>
</evidence>